<protein>
    <recommendedName>
        <fullName evidence="3">DUF2785 domain-containing protein</fullName>
    </recommendedName>
</protein>
<dbReference type="Pfam" id="PF10978">
    <property type="entry name" value="DUF2785"/>
    <property type="match status" value="1"/>
</dbReference>
<proteinExistence type="predicted"/>
<gene>
    <name evidence="1" type="ORF">IW245_004905</name>
</gene>
<dbReference type="RefSeq" id="WP_197005443.1">
    <property type="nucleotide sequence ID" value="NZ_BONS01000009.1"/>
</dbReference>
<name>A0A8J7KM36_9ACTN</name>
<evidence type="ECO:0008006" key="3">
    <source>
        <dbReference type="Google" id="ProtNLM"/>
    </source>
</evidence>
<sequence length="266" mass="29809">MTNWQEVLDNDYAIPTDRPLSELIDELVELLRSPDPHVRDVLSYDILTEWVEHLDEPARVALGDTMATRMTDDPEIQARTFAPLILDCVVSEGTFRPEWLDAFIKWYPSESDLRGHHPELGWLHAVAHGADLLGAFGRSTAVDVDDLVTLLDVGIDRLLAPTAHVFDAQEDDRLAYALAIVLTRPELTEDEAVDWLEPCREAFSVRLRTGPSAQVSNTMRTLRMLYMFADRGVHLDGETAPVAIPHARAVKKALGAVLRMTFSRMG</sequence>
<dbReference type="AlphaFoldDB" id="A0A8J7KM36"/>
<evidence type="ECO:0000313" key="1">
    <source>
        <dbReference type="EMBL" id="MBG6138711.1"/>
    </source>
</evidence>
<keyword evidence="2" id="KW-1185">Reference proteome</keyword>
<dbReference type="EMBL" id="JADOUF010000001">
    <property type="protein sequence ID" value="MBG6138711.1"/>
    <property type="molecule type" value="Genomic_DNA"/>
</dbReference>
<dbReference type="InterPro" id="IPR021247">
    <property type="entry name" value="DUF2785"/>
</dbReference>
<organism evidence="1 2">
    <name type="scientific">Longispora fulva</name>
    <dbReference type="NCBI Taxonomy" id="619741"/>
    <lineage>
        <taxon>Bacteria</taxon>
        <taxon>Bacillati</taxon>
        <taxon>Actinomycetota</taxon>
        <taxon>Actinomycetes</taxon>
        <taxon>Micromonosporales</taxon>
        <taxon>Micromonosporaceae</taxon>
        <taxon>Longispora</taxon>
    </lineage>
</organism>
<evidence type="ECO:0000313" key="2">
    <source>
        <dbReference type="Proteomes" id="UP000622552"/>
    </source>
</evidence>
<comment type="caution">
    <text evidence="1">The sequence shown here is derived from an EMBL/GenBank/DDBJ whole genome shotgun (WGS) entry which is preliminary data.</text>
</comment>
<dbReference type="Proteomes" id="UP000622552">
    <property type="component" value="Unassembled WGS sequence"/>
</dbReference>
<accession>A0A8J7KM36</accession>
<reference evidence="1" key="1">
    <citation type="submission" date="2020-11" db="EMBL/GenBank/DDBJ databases">
        <title>Sequencing the genomes of 1000 actinobacteria strains.</title>
        <authorList>
            <person name="Klenk H.-P."/>
        </authorList>
    </citation>
    <scope>NUCLEOTIDE SEQUENCE</scope>
    <source>
        <strain evidence="1">DSM 45356</strain>
    </source>
</reference>